<dbReference type="GO" id="GO:0008234">
    <property type="term" value="F:cysteine-type peptidase activity"/>
    <property type="evidence" value="ECO:0007669"/>
    <property type="project" value="InterPro"/>
</dbReference>
<dbReference type="PANTHER" id="PTHR12411">
    <property type="entry name" value="CYSTEINE PROTEASE FAMILY C1-RELATED"/>
    <property type="match status" value="1"/>
</dbReference>
<dbReference type="InterPro" id="IPR013783">
    <property type="entry name" value="Ig-like_fold"/>
</dbReference>
<feature type="signal peptide" evidence="3">
    <location>
        <begin position="1"/>
        <end position="24"/>
    </location>
</feature>
<dbReference type="PROSITE" id="PS00639">
    <property type="entry name" value="THIOL_PROTEASE_HIS"/>
    <property type="match status" value="1"/>
</dbReference>
<evidence type="ECO:0000256" key="3">
    <source>
        <dbReference type="SAM" id="SignalP"/>
    </source>
</evidence>
<dbReference type="InterPro" id="IPR013128">
    <property type="entry name" value="Peptidase_C1A"/>
</dbReference>
<dbReference type="SUPFAM" id="SSF54001">
    <property type="entry name" value="Cysteine proteinases"/>
    <property type="match status" value="1"/>
</dbReference>
<organism evidence="5 6">
    <name type="scientific">Candidatus Thiodiazotropha lotti</name>
    <dbReference type="NCBI Taxonomy" id="2792787"/>
    <lineage>
        <taxon>Bacteria</taxon>
        <taxon>Pseudomonadati</taxon>
        <taxon>Pseudomonadota</taxon>
        <taxon>Gammaproteobacteria</taxon>
        <taxon>Chromatiales</taxon>
        <taxon>Sedimenticolaceae</taxon>
        <taxon>Candidatus Thiodiazotropha</taxon>
    </lineage>
</organism>
<protein>
    <submittedName>
        <fullName evidence="5">C1 family peptidase</fullName>
    </submittedName>
</protein>
<comment type="similarity">
    <text evidence="1">Belongs to the peptidase C1 family.</text>
</comment>
<comment type="caution">
    <text evidence="5">The sequence shown here is derived from an EMBL/GenBank/DDBJ whole genome shotgun (WGS) entry which is preliminary data.</text>
</comment>
<evidence type="ECO:0000313" key="6">
    <source>
        <dbReference type="Proteomes" id="UP000886687"/>
    </source>
</evidence>
<dbReference type="InterPro" id="IPR025660">
    <property type="entry name" value="Pept_his_AS"/>
</dbReference>
<dbReference type="Proteomes" id="UP000886687">
    <property type="component" value="Unassembled WGS sequence"/>
</dbReference>
<gene>
    <name evidence="5" type="ORF">JAZ04_16835</name>
</gene>
<feature type="region of interest" description="Disordered" evidence="2">
    <location>
        <begin position="25"/>
        <end position="44"/>
    </location>
</feature>
<evidence type="ECO:0000259" key="4">
    <source>
        <dbReference type="SMART" id="SM00645"/>
    </source>
</evidence>
<dbReference type="AlphaFoldDB" id="A0A9E4N0E6"/>
<dbReference type="Gene3D" id="2.60.40.10">
    <property type="entry name" value="Immunoglobulins"/>
    <property type="match status" value="1"/>
</dbReference>
<proteinExistence type="inferred from homology"/>
<dbReference type="CDD" id="cd02619">
    <property type="entry name" value="Peptidase_C1"/>
    <property type="match status" value="1"/>
</dbReference>
<evidence type="ECO:0000256" key="2">
    <source>
        <dbReference type="SAM" id="MobiDB-lite"/>
    </source>
</evidence>
<dbReference type="InterPro" id="IPR000668">
    <property type="entry name" value="Peptidase_C1A_C"/>
</dbReference>
<feature type="region of interest" description="Disordered" evidence="2">
    <location>
        <begin position="665"/>
        <end position="690"/>
    </location>
</feature>
<name>A0A9E4N0E6_9GAMM</name>
<dbReference type="GO" id="GO:0006508">
    <property type="term" value="P:proteolysis"/>
    <property type="evidence" value="ECO:0007669"/>
    <property type="project" value="InterPro"/>
</dbReference>
<sequence length="788" mass="86329">MNRWNYLKSLILYLSLILTISACGGGGGDDDDPEPTSNRAPTAEDISVTSNINSPYINIKLIGNDPDNDTLSYSMEAASDGSGYERAFVNPNTGDLYAILTDDGTDIIVIPYKVTDGSLFSNVAEVTISIGELEGHGTGANEIPAEEYGRLELAFFDGERFGSTLGDDPSLPASIDLSGNFPQPGNQGTQGSCVGWATGYALKSYHEKVEEQWAFSEATVFSPAWIYNQINGGVDQGSRIDEALQLIIDRGAATWGNMPYDNTNFTRQPSQQAIAQAANYKAREYRSITSTQQIKAALANRNPVVAGILVYDDLQRLSGPNSVYNSTTGEPSGGHAVTLVGYDDNKYGGAFKIINSWGTGWGDNGFFWLPYTMVGRVMSQALVLTDGANTGENTDDDVDPVVPPTDGELPNLEIVQWQLNYDTQAGGQGTWQWEVINGGTADAPMGADVNLMLSTDNQIDSSDWYIVYEEIPVTLAPGDSASRDQSNPRYFKLPQNLPPGDYYIATWVDDLQEVEESDEHDNQSFGDGQVHIDSSSLPDIAIDYWYAEWDSYGNGLLEYTVYNDGDVPTTRTDWDINLILTIGEDTSQGGYYLFYEHANHILNPGVSVYRDEESPASFNLFTDTNGNSIPSGTYYMSLWVDDQEYENESNEINNLSIGNTQVTLTNNSYRSPSEDQQRATKKPASDNNSDMQALAFDGAGKNIRHTYNGRRIPDTNVLMAKVKITDQADGSRTMTVLESDKPGSSQQTGTISGEKRYNKVINSADQAITPRVNRIQMPIVQDTDNDTK</sequence>
<feature type="chain" id="PRO_5039392697" evidence="3">
    <location>
        <begin position="25"/>
        <end position="788"/>
    </location>
</feature>
<dbReference type="Pfam" id="PF00112">
    <property type="entry name" value="Peptidase_C1"/>
    <property type="match status" value="1"/>
</dbReference>
<dbReference type="SMART" id="SM00645">
    <property type="entry name" value="Pept_C1"/>
    <property type="match status" value="1"/>
</dbReference>
<accession>A0A9E4N0E6</accession>
<dbReference type="Gene3D" id="3.90.70.10">
    <property type="entry name" value="Cysteine proteinases"/>
    <property type="match status" value="1"/>
</dbReference>
<feature type="domain" description="Peptidase C1A papain C-terminal" evidence="4">
    <location>
        <begin position="171"/>
        <end position="385"/>
    </location>
</feature>
<keyword evidence="3" id="KW-0732">Signal</keyword>
<dbReference type="PROSITE" id="PS51257">
    <property type="entry name" value="PROKAR_LIPOPROTEIN"/>
    <property type="match status" value="1"/>
</dbReference>
<evidence type="ECO:0000313" key="5">
    <source>
        <dbReference type="EMBL" id="MCG7940502.1"/>
    </source>
</evidence>
<dbReference type="InterPro" id="IPR038765">
    <property type="entry name" value="Papain-like_cys_pep_sf"/>
</dbReference>
<reference evidence="5" key="1">
    <citation type="journal article" date="2021" name="Proc. Natl. Acad. Sci. U.S.A.">
        <title>Global biogeography of chemosynthetic symbionts reveals both localized and globally distributed symbiont groups. .</title>
        <authorList>
            <person name="Osvatic J.T."/>
            <person name="Wilkins L.G.E."/>
            <person name="Leibrecht L."/>
            <person name="Leray M."/>
            <person name="Zauner S."/>
            <person name="Polzin J."/>
            <person name="Camacho Y."/>
            <person name="Gros O."/>
            <person name="van Gils J.A."/>
            <person name="Eisen J.A."/>
            <person name="Petersen J.M."/>
            <person name="Yuen B."/>
        </authorList>
    </citation>
    <scope>NUCLEOTIDE SEQUENCE</scope>
    <source>
        <strain evidence="5">MAGL173</strain>
    </source>
</reference>
<evidence type="ECO:0000256" key="1">
    <source>
        <dbReference type="ARBA" id="ARBA00008455"/>
    </source>
</evidence>
<dbReference type="EMBL" id="JAEPDI010000013">
    <property type="protein sequence ID" value="MCG7940502.1"/>
    <property type="molecule type" value="Genomic_DNA"/>
</dbReference>